<feature type="chain" id="PRO_5013266390" evidence="1">
    <location>
        <begin position="16"/>
        <end position="100"/>
    </location>
</feature>
<feature type="signal peptide" evidence="1">
    <location>
        <begin position="1"/>
        <end position="15"/>
    </location>
</feature>
<organism evidence="2 3">
    <name type="scientific">Ascaris lumbricoides</name>
    <name type="common">Giant roundworm</name>
    <dbReference type="NCBI Taxonomy" id="6252"/>
    <lineage>
        <taxon>Eukaryota</taxon>
        <taxon>Metazoa</taxon>
        <taxon>Ecdysozoa</taxon>
        <taxon>Nematoda</taxon>
        <taxon>Chromadorea</taxon>
        <taxon>Rhabditida</taxon>
        <taxon>Spirurina</taxon>
        <taxon>Ascaridomorpha</taxon>
        <taxon>Ascaridoidea</taxon>
        <taxon>Ascarididae</taxon>
        <taxon>Ascaris</taxon>
    </lineage>
</organism>
<dbReference type="Proteomes" id="UP000036681">
    <property type="component" value="Unplaced"/>
</dbReference>
<keyword evidence="2" id="KW-1185">Reference proteome</keyword>
<reference evidence="3" key="1">
    <citation type="submission" date="2017-02" db="UniProtKB">
        <authorList>
            <consortium name="WormBaseParasite"/>
        </authorList>
    </citation>
    <scope>IDENTIFICATION</scope>
</reference>
<dbReference type="AlphaFoldDB" id="A0A0M3HIL5"/>
<accession>A0A0M3HIL5</accession>
<evidence type="ECO:0000256" key="1">
    <source>
        <dbReference type="SAM" id="SignalP"/>
    </source>
</evidence>
<dbReference type="Gene3D" id="3.60.60.30">
    <property type="match status" value="1"/>
</dbReference>
<sequence>MLLLLMCCTIAFDEASSVSEKHPEVHAFHQDPKNEVVVCVSSDGQIQRRDDKTTNCVRDIAKAEFINSINSTGWAFINVDAFDEHVADYTLAYAAGFAEG</sequence>
<proteinExistence type="predicted"/>
<evidence type="ECO:0000313" key="2">
    <source>
        <dbReference type="Proteomes" id="UP000036681"/>
    </source>
</evidence>
<protein>
    <submittedName>
        <fullName evidence="3">Secreted protein</fullName>
    </submittedName>
</protein>
<dbReference type="WBParaSite" id="ALUE_0000136001-mRNA-1">
    <property type="protein sequence ID" value="ALUE_0000136001-mRNA-1"/>
    <property type="gene ID" value="ALUE_0000136001"/>
</dbReference>
<evidence type="ECO:0000313" key="3">
    <source>
        <dbReference type="WBParaSite" id="ALUE_0000136001-mRNA-1"/>
    </source>
</evidence>
<keyword evidence="1" id="KW-0732">Signal</keyword>
<name>A0A0M3HIL5_ASCLU</name>